<dbReference type="AlphaFoldDB" id="A0A379MPL6"/>
<reference evidence="1 2" key="1">
    <citation type="submission" date="2018-06" db="EMBL/GenBank/DDBJ databases">
        <authorList>
            <consortium name="Pathogen Informatics"/>
            <person name="Doyle S."/>
        </authorList>
    </citation>
    <scope>NUCLEOTIDE SEQUENCE [LARGE SCALE GENOMIC DNA]</scope>
    <source>
        <strain evidence="1 2">NCTC11190</strain>
    </source>
</reference>
<dbReference type="EMBL" id="UGVL01000001">
    <property type="protein sequence ID" value="SUE33568.1"/>
    <property type="molecule type" value="Genomic_DNA"/>
</dbReference>
<keyword evidence="2" id="KW-1185">Reference proteome</keyword>
<gene>
    <name evidence="1" type="ORF">NCTC11190_00777</name>
</gene>
<dbReference type="STRING" id="880526.GCA_000427365_00669"/>
<organism evidence="1 2">
    <name type="scientific">Rikenella microfusus</name>
    <dbReference type="NCBI Taxonomy" id="28139"/>
    <lineage>
        <taxon>Bacteria</taxon>
        <taxon>Pseudomonadati</taxon>
        <taxon>Bacteroidota</taxon>
        <taxon>Bacteroidia</taxon>
        <taxon>Bacteroidales</taxon>
        <taxon>Rikenellaceae</taxon>
        <taxon>Rikenella</taxon>
    </lineage>
</organism>
<protein>
    <submittedName>
        <fullName evidence="1">Uncharacterized protein</fullName>
    </submittedName>
</protein>
<evidence type="ECO:0000313" key="1">
    <source>
        <dbReference type="EMBL" id="SUE33568.1"/>
    </source>
</evidence>
<name>A0A379MPL6_9BACT</name>
<evidence type="ECO:0000313" key="2">
    <source>
        <dbReference type="Proteomes" id="UP000255233"/>
    </source>
</evidence>
<dbReference type="Proteomes" id="UP000255233">
    <property type="component" value="Unassembled WGS sequence"/>
</dbReference>
<dbReference type="RefSeq" id="WP_027290452.1">
    <property type="nucleotide sequence ID" value="NZ_UGVL01000001.1"/>
</dbReference>
<accession>A0A379MPL6</accession>
<proteinExistence type="predicted"/>
<sequence length="102" mass="11137">MERQIFLGTCAALLLGFGADLNVQRSQADRQASDLTLADLESMAIPPDEWDMQPPVGNRIICKCDKWYEPGTGCRVNYDGAKCAQSEEGGNISCANYDSNCN</sequence>